<dbReference type="RefSeq" id="WP_369609176.1">
    <property type="nucleotide sequence ID" value="NZ_AP031322.1"/>
</dbReference>
<evidence type="ECO:0000313" key="1">
    <source>
        <dbReference type="EMBL" id="BFH73594.1"/>
    </source>
</evidence>
<accession>A0AAT9GRU7</accession>
<dbReference type="KEGG" id="sjv:SJAV_15380"/>
<dbReference type="GeneID" id="92354496"/>
<organism evidence="1">
    <name type="scientific">Sulfurisphaera javensis</name>
    <dbReference type="NCBI Taxonomy" id="2049879"/>
    <lineage>
        <taxon>Archaea</taxon>
        <taxon>Thermoproteota</taxon>
        <taxon>Thermoprotei</taxon>
        <taxon>Sulfolobales</taxon>
        <taxon>Sulfolobaceae</taxon>
        <taxon>Sulfurisphaera</taxon>
    </lineage>
</organism>
<sequence length="141" mass="16805">MDKELLNFLLSGEQQKNFKEKDDRMFEILNKLNEIDSKLQLLLKSKPNKTLCEQILEKTYIIVSHKDVDPKLNPSLFILDLDGDKALVTFKDTIELLQIYFKTYKEEVEMKLPRRLMPLFSFLKKNGLIYLDHEDKTYKFI</sequence>
<reference evidence="1" key="1">
    <citation type="submission" date="2024-03" db="EMBL/GenBank/DDBJ databases">
        <title>Complete genome sequence of Sulfurisphaera javensis strain KD-1.</title>
        <authorList>
            <person name="Sakai H."/>
            <person name="Nur N."/>
            <person name="Suwanto A."/>
            <person name="Kurosawa N."/>
        </authorList>
    </citation>
    <scope>NUCLEOTIDE SEQUENCE</scope>
    <source>
        <strain evidence="1">KD-1</strain>
    </source>
</reference>
<dbReference type="AlphaFoldDB" id="A0AAT9GRU7"/>
<gene>
    <name evidence="1" type="ORF">SJAV_15380</name>
</gene>
<protein>
    <submittedName>
        <fullName evidence="1">Uncharacterized protein</fullName>
    </submittedName>
</protein>
<proteinExistence type="predicted"/>
<name>A0AAT9GRU7_9CREN</name>
<dbReference type="EMBL" id="AP031322">
    <property type="protein sequence ID" value="BFH73594.1"/>
    <property type="molecule type" value="Genomic_DNA"/>
</dbReference>